<accession>A0A2T0R832</accession>
<feature type="signal peptide" evidence="1">
    <location>
        <begin position="1"/>
        <end position="18"/>
    </location>
</feature>
<proteinExistence type="predicted"/>
<name>A0A2T0R832_9ACTN</name>
<keyword evidence="1" id="KW-0732">Signal</keyword>
<keyword evidence="4" id="KW-1185">Reference proteome</keyword>
<protein>
    <submittedName>
        <fullName evidence="3">Uncharacterized protein DUF4232</fullName>
    </submittedName>
</protein>
<evidence type="ECO:0000259" key="2">
    <source>
        <dbReference type="Pfam" id="PF14016"/>
    </source>
</evidence>
<comment type="caution">
    <text evidence="3">The sequence shown here is derived from an EMBL/GenBank/DDBJ whole genome shotgun (WGS) entry which is preliminary data.</text>
</comment>
<feature type="domain" description="DUF4232" evidence="2">
    <location>
        <begin position="4"/>
        <end position="137"/>
    </location>
</feature>
<feature type="chain" id="PRO_5015760740" evidence="1">
    <location>
        <begin position="19"/>
        <end position="140"/>
    </location>
</feature>
<reference evidence="3 4" key="1">
    <citation type="submission" date="2018-03" db="EMBL/GenBank/DDBJ databases">
        <title>Genomic Encyclopedia of Archaeal and Bacterial Type Strains, Phase II (KMG-II): from individual species to whole genera.</title>
        <authorList>
            <person name="Goeker M."/>
        </authorList>
    </citation>
    <scope>NUCLEOTIDE SEQUENCE [LARGE SCALE GENOMIC DNA]</scope>
    <source>
        <strain evidence="3 4">DSM 19711</strain>
    </source>
</reference>
<evidence type="ECO:0000313" key="3">
    <source>
        <dbReference type="EMBL" id="PRY17329.1"/>
    </source>
</evidence>
<dbReference type="Pfam" id="PF14016">
    <property type="entry name" value="DUF4232"/>
    <property type="match status" value="1"/>
</dbReference>
<dbReference type="EMBL" id="PVZF01000002">
    <property type="protein sequence ID" value="PRY17329.1"/>
    <property type="molecule type" value="Genomic_DNA"/>
</dbReference>
<organism evidence="3 4">
    <name type="scientific">Kineococcus rhizosphaerae</name>
    <dbReference type="NCBI Taxonomy" id="559628"/>
    <lineage>
        <taxon>Bacteria</taxon>
        <taxon>Bacillati</taxon>
        <taxon>Actinomycetota</taxon>
        <taxon>Actinomycetes</taxon>
        <taxon>Kineosporiales</taxon>
        <taxon>Kineosporiaceae</taxon>
        <taxon>Kineococcus</taxon>
    </lineage>
</organism>
<evidence type="ECO:0000313" key="4">
    <source>
        <dbReference type="Proteomes" id="UP000238083"/>
    </source>
</evidence>
<dbReference type="InterPro" id="IPR025326">
    <property type="entry name" value="DUF4232"/>
</dbReference>
<gene>
    <name evidence="3" type="ORF">CLV37_102289</name>
</gene>
<sequence length="140" mass="13911">MTTCTVASLVAAVSPATADGSTSTATLTLTNLGDATCRLKGFGGVSLARSDGVPVLSRQVRSGTASTTVVLVPGGAARSTLTWSTVADTGVGEPASGDCEAVPTSLLVIPPDQVDHLAVPWVAGPVCEQGTLTQTPYTPA</sequence>
<dbReference type="AlphaFoldDB" id="A0A2T0R832"/>
<dbReference type="Proteomes" id="UP000238083">
    <property type="component" value="Unassembled WGS sequence"/>
</dbReference>
<evidence type="ECO:0000256" key="1">
    <source>
        <dbReference type="SAM" id="SignalP"/>
    </source>
</evidence>